<feature type="domain" description="TonB-dependent receptor-like beta-barrel" evidence="12">
    <location>
        <begin position="224"/>
        <end position="629"/>
    </location>
</feature>
<feature type="domain" description="TonB-dependent receptor plug" evidence="13">
    <location>
        <begin position="31"/>
        <end position="137"/>
    </location>
</feature>
<dbReference type="InterPro" id="IPR037066">
    <property type="entry name" value="Plug_dom_sf"/>
</dbReference>
<sequence>MLIFLFPILISQPIYELEEVVVTANRYPTRLEDVAVAVMIIEREDIEKLEALTLGEVLNATAGIDFKDYGTPGGVTSISTRGMPTNGTLVLLNGQPLNAITNGIADLSVIDIDMVERIEIVKGPVSSVYGANALGGVINIITVSEIKTPEAELKFSPATHTIDDPFQKTNTHLRLGMPLNNISFHLTGAYTHDKGSRSNSDLKKYHFTGAISHKTDRLALRSSLFYDNKDYGIPGPLPRIDSTRSIPQFGDSTATSLFDQQKDYILIGNIGVDLHLSDNINYYTSIFANRQRTEFHTVYPGMIGDTVTEDYDYLVHKLGFNTMITLNTSLCDCALGLDAKYDTLQTTVNSTLVNDTSWDASTYDYGTWGELRLHINDRISLNSSIRYDYNSQFGGFLSPGVGLVSVLTPRLWLKLSAGKTFRAPTFNDLYWPQYGNQKLQPENGWAYELRAETSPQATFFGALSIFMRNIDDRIAWMPGPDGLWRPQNLNYLNLKGVDLEIKQHISDFIDYSIEATYLNAQQKNEEIIYSFYDWMNDTSLTIVEDIERQAAFTPKFTLSSKMNFSLPAGINLNIAGKYLSERSNYYPNYDDYPNVTMDTKKLASHIVINTALTKMIYRHLTITAGIKNLTNTDYALQFGNTIDDLDYPMPGRTYFMRVSLHSR</sequence>
<gene>
    <name evidence="14" type="ORF">AMJ83_07550</name>
</gene>
<keyword evidence="4 10" id="KW-0812">Transmembrane</keyword>
<keyword evidence="2 10" id="KW-0813">Transport</keyword>
<dbReference type="InterPro" id="IPR000531">
    <property type="entry name" value="Beta-barrel_TonB"/>
</dbReference>
<name>A0A0S8FSQ8_UNCW3</name>
<comment type="caution">
    <text evidence="14">The sequence shown here is derived from an EMBL/GenBank/DDBJ whole genome shotgun (WGS) entry which is preliminary data.</text>
</comment>
<evidence type="ECO:0000256" key="8">
    <source>
        <dbReference type="ARBA" id="ARBA00023170"/>
    </source>
</evidence>
<keyword evidence="6 11" id="KW-0798">TonB box</keyword>
<reference evidence="14 15" key="1">
    <citation type="journal article" date="2015" name="Microbiome">
        <title>Genomic resolution of linkages in carbon, nitrogen, and sulfur cycling among widespread estuary sediment bacteria.</title>
        <authorList>
            <person name="Baker B.J."/>
            <person name="Lazar C.S."/>
            <person name="Teske A.P."/>
            <person name="Dick G.J."/>
        </authorList>
    </citation>
    <scope>NUCLEOTIDE SEQUENCE [LARGE SCALE GENOMIC DNA]</scope>
    <source>
        <strain evidence="14">SM23_42</strain>
    </source>
</reference>
<dbReference type="GO" id="GO:0015344">
    <property type="term" value="F:siderophore uptake transmembrane transporter activity"/>
    <property type="evidence" value="ECO:0007669"/>
    <property type="project" value="TreeGrafter"/>
</dbReference>
<evidence type="ECO:0000256" key="1">
    <source>
        <dbReference type="ARBA" id="ARBA00004571"/>
    </source>
</evidence>
<dbReference type="Pfam" id="PF00593">
    <property type="entry name" value="TonB_dep_Rec_b-barrel"/>
    <property type="match status" value="1"/>
</dbReference>
<evidence type="ECO:0000256" key="2">
    <source>
        <dbReference type="ARBA" id="ARBA00022448"/>
    </source>
</evidence>
<dbReference type="PROSITE" id="PS52016">
    <property type="entry name" value="TONB_DEPENDENT_REC_3"/>
    <property type="match status" value="1"/>
</dbReference>
<dbReference type="SUPFAM" id="SSF56935">
    <property type="entry name" value="Porins"/>
    <property type="match status" value="1"/>
</dbReference>
<comment type="similarity">
    <text evidence="10 11">Belongs to the TonB-dependent receptor family.</text>
</comment>
<dbReference type="Pfam" id="PF07715">
    <property type="entry name" value="Plug"/>
    <property type="match status" value="1"/>
</dbReference>
<evidence type="ECO:0000313" key="14">
    <source>
        <dbReference type="EMBL" id="KPK63313.1"/>
    </source>
</evidence>
<dbReference type="EMBL" id="LJUJ01000015">
    <property type="protein sequence ID" value="KPK63313.1"/>
    <property type="molecule type" value="Genomic_DNA"/>
</dbReference>
<evidence type="ECO:0000256" key="3">
    <source>
        <dbReference type="ARBA" id="ARBA00022452"/>
    </source>
</evidence>
<dbReference type="GO" id="GO:0009279">
    <property type="term" value="C:cell outer membrane"/>
    <property type="evidence" value="ECO:0007669"/>
    <property type="project" value="UniProtKB-SubCell"/>
</dbReference>
<dbReference type="CDD" id="cd01347">
    <property type="entry name" value="ligand_gated_channel"/>
    <property type="match status" value="1"/>
</dbReference>
<keyword evidence="8" id="KW-0675">Receptor</keyword>
<keyword evidence="3 10" id="KW-1134">Transmembrane beta strand</keyword>
<evidence type="ECO:0000256" key="9">
    <source>
        <dbReference type="ARBA" id="ARBA00023237"/>
    </source>
</evidence>
<keyword evidence="7 10" id="KW-0472">Membrane</keyword>
<keyword evidence="9 10" id="KW-0998">Cell outer membrane</keyword>
<protein>
    <recommendedName>
        <fullName evidence="16">TonB-dependent receptor</fullName>
    </recommendedName>
</protein>
<dbReference type="Gene3D" id="2.40.170.20">
    <property type="entry name" value="TonB-dependent receptor, beta-barrel domain"/>
    <property type="match status" value="1"/>
</dbReference>
<dbReference type="InterPro" id="IPR012910">
    <property type="entry name" value="Plug_dom"/>
</dbReference>
<keyword evidence="5" id="KW-0732">Signal</keyword>
<accession>A0A0S8FSQ8</accession>
<dbReference type="PANTHER" id="PTHR30069:SF29">
    <property type="entry name" value="HEMOGLOBIN AND HEMOGLOBIN-HAPTOGLOBIN-BINDING PROTEIN 1-RELATED"/>
    <property type="match status" value="1"/>
</dbReference>
<dbReference type="Gene3D" id="2.170.130.10">
    <property type="entry name" value="TonB-dependent receptor, plug domain"/>
    <property type="match status" value="1"/>
</dbReference>
<evidence type="ECO:0000259" key="12">
    <source>
        <dbReference type="Pfam" id="PF00593"/>
    </source>
</evidence>
<dbReference type="STRING" id="1703779.AMJ83_07550"/>
<dbReference type="AlphaFoldDB" id="A0A0S8FSQ8"/>
<proteinExistence type="inferred from homology"/>
<dbReference type="InterPro" id="IPR039426">
    <property type="entry name" value="TonB-dep_rcpt-like"/>
</dbReference>
<evidence type="ECO:0000256" key="5">
    <source>
        <dbReference type="ARBA" id="ARBA00022729"/>
    </source>
</evidence>
<evidence type="ECO:0000313" key="15">
    <source>
        <dbReference type="Proteomes" id="UP000051373"/>
    </source>
</evidence>
<evidence type="ECO:0000256" key="10">
    <source>
        <dbReference type="PROSITE-ProRule" id="PRU01360"/>
    </source>
</evidence>
<comment type="subcellular location">
    <subcellularLocation>
        <location evidence="1 10">Cell outer membrane</location>
        <topology evidence="1 10">Multi-pass membrane protein</topology>
    </subcellularLocation>
</comment>
<dbReference type="Proteomes" id="UP000051373">
    <property type="component" value="Unassembled WGS sequence"/>
</dbReference>
<dbReference type="PANTHER" id="PTHR30069">
    <property type="entry name" value="TONB-DEPENDENT OUTER MEMBRANE RECEPTOR"/>
    <property type="match status" value="1"/>
</dbReference>
<organism evidence="14 15">
    <name type="scientific">candidate division WOR_3 bacterium SM23_42</name>
    <dbReference type="NCBI Taxonomy" id="1703779"/>
    <lineage>
        <taxon>Bacteria</taxon>
        <taxon>Bacteria division WOR-3</taxon>
    </lineage>
</organism>
<dbReference type="InterPro" id="IPR036942">
    <property type="entry name" value="Beta-barrel_TonB_sf"/>
</dbReference>
<evidence type="ECO:0000256" key="11">
    <source>
        <dbReference type="RuleBase" id="RU003357"/>
    </source>
</evidence>
<evidence type="ECO:0008006" key="16">
    <source>
        <dbReference type="Google" id="ProtNLM"/>
    </source>
</evidence>
<dbReference type="GO" id="GO:0044718">
    <property type="term" value="P:siderophore transmembrane transport"/>
    <property type="evidence" value="ECO:0007669"/>
    <property type="project" value="TreeGrafter"/>
</dbReference>
<evidence type="ECO:0000256" key="7">
    <source>
        <dbReference type="ARBA" id="ARBA00023136"/>
    </source>
</evidence>
<evidence type="ECO:0000259" key="13">
    <source>
        <dbReference type="Pfam" id="PF07715"/>
    </source>
</evidence>
<evidence type="ECO:0000256" key="6">
    <source>
        <dbReference type="ARBA" id="ARBA00023077"/>
    </source>
</evidence>
<evidence type="ECO:0000256" key="4">
    <source>
        <dbReference type="ARBA" id="ARBA00022692"/>
    </source>
</evidence>